<dbReference type="PhylomeDB" id="Q72EF1"/>
<evidence type="ECO:0000256" key="2">
    <source>
        <dbReference type="ARBA" id="ARBA00022679"/>
    </source>
</evidence>
<dbReference type="Pfam" id="PF01515">
    <property type="entry name" value="PTA_PTB"/>
    <property type="match status" value="1"/>
</dbReference>
<keyword evidence="7" id="KW-1185">Reference proteome</keyword>
<dbReference type="InterPro" id="IPR050500">
    <property type="entry name" value="Phos_Acetyltrans/Butyryltrans"/>
</dbReference>
<name>Q72EF1_NITV2</name>
<evidence type="ECO:0000256" key="3">
    <source>
        <dbReference type="ARBA" id="ARBA00023315"/>
    </source>
</evidence>
<dbReference type="SUPFAM" id="SSF53659">
    <property type="entry name" value="Isocitrate/Isopropylmalate dehydrogenase-like"/>
    <property type="match status" value="1"/>
</dbReference>
<reference evidence="6 7" key="1">
    <citation type="journal article" date="2004" name="Nat. Biotechnol.">
        <title>The genome sequence of the anaerobic, sulfate-reducing bacterium Desulfovibrio vulgaris Hildenborough.</title>
        <authorList>
            <person name="Heidelberg J.F."/>
            <person name="Seshadri R."/>
            <person name="Haveman S.A."/>
            <person name="Hemme C.L."/>
            <person name="Paulsen I.T."/>
            <person name="Kolonay J.F."/>
            <person name="Eisen J.A."/>
            <person name="Ward N."/>
            <person name="Methe B."/>
            <person name="Brinkac L.M."/>
            <person name="Daugherty S.C."/>
            <person name="Deboy R.T."/>
            <person name="Dodson R.J."/>
            <person name="Durkin A.S."/>
            <person name="Madupu R."/>
            <person name="Nelson W.C."/>
            <person name="Sullivan S.A."/>
            <person name="Fouts D."/>
            <person name="Haft D.H."/>
            <person name="Selengut J."/>
            <person name="Peterson J.D."/>
            <person name="Davidsen T.M."/>
            <person name="Zafar N."/>
            <person name="Zhou L."/>
            <person name="Radune D."/>
            <person name="Dimitrov G."/>
            <person name="Hance M."/>
            <person name="Tran K."/>
            <person name="Khouri H."/>
            <person name="Gill J."/>
            <person name="Utterback T.R."/>
            <person name="Feldblyum T.V."/>
            <person name="Wall J.D."/>
            <person name="Voordouw G."/>
            <person name="Fraser C.M."/>
        </authorList>
    </citation>
    <scope>NUCLEOTIDE SEQUENCE [LARGE SCALE GENOMIC DNA]</scope>
    <source>
        <strain evidence="7">ATCC 29579 / DSM 644 / NCIMB 8303 / VKM B-1760 / Hildenborough</strain>
    </source>
</reference>
<dbReference type="PANTHER" id="PTHR43356">
    <property type="entry name" value="PHOSPHATE ACETYLTRANSFERASE"/>
    <property type="match status" value="1"/>
</dbReference>
<comment type="interaction">
    <interactant intactId="EBI-10070958">
        <id>Q72EF1</id>
    </interactant>
    <interactant intactId="EBI-10070962">
        <id>Q72EF2</id>
        <label>ilvN-1</label>
    </interactant>
    <organismsDiffer>false</organismsDiffer>
    <experiments>3</experiments>
</comment>
<dbReference type="Proteomes" id="UP000002194">
    <property type="component" value="Chromosome"/>
</dbReference>
<dbReference type="PaxDb" id="882-DVU_0627"/>
<dbReference type="OrthoDB" id="9800237at2"/>
<sequence>MSVLQAGTATETPRTSDAGRQNEGADGAVAAPRTLDDIVAAVVRRGIPVRVAVAACAEPNALAAVLEARDMGMAVPVLVGDIAATESIATERGLSLEGCEVEDEPVPVKAVQRAVDRVRTGGADVLMKGLVNTDVLLRVVLNRVSGLSAGGLLSHVAVCSLPATCGGEASASSRLVCITDAAVNISPNMERKLGIVRNAICVARSLGIPSPRVAMLAATEKVMLPAMPATLDAQIVARMADQGEFGDAMVAGPMALDVAISPDIAARKGVSHPVAGRADILCAPDIESGNILYKSLTTLAHVEMAGILTGTTAPVVVPSRGDSRRSKLLSLALAAYVAMECRL</sequence>
<dbReference type="STRING" id="882.DVU_0627"/>
<dbReference type="RefSeq" id="WP_010937930.1">
    <property type="nucleotide sequence ID" value="NC_002937.3"/>
</dbReference>
<feature type="domain" description="Phosphate acetyl/butaryl transferase" evidence="5">
    <location>
        <begin position="109"/>
        <end position="335"/>
    </location>
</feature>
<dbReference type="PANTHER" id="PTHR43356:SF2">
    <property type="entry name" value="PHOSPHATE ACETYLTRANSFERASE"/>
    <property type="match status" value="1"/>
</dbReference>
<feature type="compositionally biased region" description="Polar residues" evidence="4">
    <location>
        <begin position="1"/>
        <end position="19"/>
    </location>
</feature>
<dbReference type="PATRIC" id="fig|882.5.peg.585"/>
<feature type="region of interest" description="Disordered" evidence="4">
    <location>
        <begin position="1"/>
        <end position="29"/>
    </location>
</feature>
<evidence type="ECO:0000313" key="7">
    <source>
        <dbReference type="Proteomes" id="UP000002194"/>
    </source>
</evidence>
<proteinExistence type="evidence at protein level"/>
<dbReference type="EnsemblBacteria" id="AAS95108">
    <property type="protein sequence ID" value="AAS95108"/>
    <property type="gene ID" value="DVU_0627"/>
</dbReference>
<dbReference type="EMBL" id="AE017285">
    <property type="protein sequence ID" value="AAS95108.1"/>
    <property type="molecule type" value="Genomic_DNA"/>
</dbReference>
<dbReference type="Gene3D" id="3.40.718.10">
    <property type="entry name" value="Isopropylmalate Dehydrogenase"/>
    <property type="match status" value="1"/>
</dbReference>
<evidence type="ECO:0000313" key="6">
    <source>
        <dbReference type="EMBL" id="AAS95108.1"/>
    </source>
</evidence>
<dbReference type="AlphaFoldDB" id="Q72EF1"/>
<keyword evidence="2 6" id="KW-0808">Transferase</keyword>
<evidence type="ECO:0000259" key="5">
    <source>
        <dbReference type="Pfam" id="PF01515"/>
    </source>
</evidence>
<accession>Q72EF1</accession>
<dbReference type="GO" id="GO:0050182">
    <property type="term" value="F:phosphate butyryltransferase activity"/>
    <property type="evidence" value="ECO:0007669"/>
    <property type="project" value="UniProtKB-EC"/>
</dbReference>
<organism evidence="6 7">
    <name type="scientific">Nitratidesulfovibrio vulgaris (strain ATCC 29579 / DSM 644 / CCUG 34227 / NCIMB 8303 / VKM B-1760 / Hildenborough)</name>
    <name type="common">Desulfovibrio vulgaris</name>
    <dbReference type="NCBI Taxonomy" id="882"/>
    <lineage>
        <taxon>Bacteria</taxon>
        <taxon>Pseudomonadati</taxon>
        <taxon>Thermodesulfobacteriota</taxon>
        <taxon>Desulfovibrionia</taxon>
        <taxon>Desulfovibrionales</taxon>
        <taxon>Desulfovibrionaceae</taxon>
        <taxon>Nitratidesulfovibrio</taxon>
    </lineage>
</organism>
<evidence type="ECO:0000256" key="1">
    <source>
        <dbReference type="ARBA" id="ARBA00005656"/>
    </source>
</evidence>
<comment type="similarity">
    <text evidence="1">Belongs to the phosphate acetyltransferase and butyryltransferase family.</text>
</comment>
<dbReference type="IntAct" id="Q72EF1">
    <property type="interactions" value="1"/>
</dbReference>
<gene>
    <name evidence="6" type="primary">ptB</name>
    <name evidence="6" type="ordered locus">DVU_0627</name>
</gene>
<dbReference type="PIRSF" id="PIRSF000428">
    <property type="entry name" value="P_Ac_trans"/>
    <property type="match status" value="1"/>
</dbReference>
<keyword evidence="3 6" id="KW-0012">Acyltransferase</keyword>
<protein>
    <submittedName>
        <fullName evidence="6">Phosphotransbutyrylase</fullName>
        <ecNumber evidence="6">2.3.1.19</ecNumber>
    </submittedName>
</protein>
<dbReference type="eggNOG" id="COG0280">
    <property type="taxonomic scope" value="Bacteria"/>
</dbReference>
<dbReference type="InterPro" id="IPR012147">
    <property type="entry name" value="P_Ac_Bu_trans"/>
</dbReference>
<dbReference type="HOGENOM" id="CLU_056531_0_0_7"/>
<dbReference type="SMR" id="Q72EF1"/>
<dbReference type="EC" id="2.3.1.19" evidence="6"/>
<dbReference type="KEGG" id="dvu:DVU_0627"/>
<dbReference type="InterPro" id="IPR002505">
    <property type="entry name" value="PTA_PTB"/>
</dbReference>
<evidence type="ECO:0000256" key="4">
    <source>
        <dbReference type="SAM" id="MobiDB-lite"/>
    </source>
</evidence>